<name>A0A448IWK8_MYCAU</name>
<dbReference type="RefSeq" id="WP_048632016.1">
    <property type="nucleotide sequence ID" value="NZ_CVQQ01000005.1"/>
</dbReference>
<evidence type="ECO:0000256" key="1">
    <source>
        <dbReference type="ARBA" id="ARBA00022679"/>
    </source>
</evidence>
<dbReference type="Proteomes" id="UP000279306">
    <property type="component" value="Chromosome"/>
</dbReference>
<dbReference type="InterPro" id="IPR050088">
    <property type="entry name" value="IspD/TarI_cytidylyltransf_bact"/>
</dbReference>
<dbReference type="EC" id="2.7.7.60" evidence="3"/>
<dbReference type="OrthoDB" id="9802561at2"/>
<organism evidence="3 4">
    <name type="scientific">Mycolicibacterium aurum</name>
    <name type="common">Mycobacterium aurum</name>
    <dbReference type="NCBI Taxonomy" id="1791"/>
    <lineage>
        <taxon>Bacteria</taxon>
        <taxon>Bacillati</taxon>
        <taxon>Actinomycetota</taxon>
        <taxon>Actinomycetes</taxon>
        <taxon>Mycobacteriales</taxon>
        <taxon>Mycobacteriaceae</taxon>
        <taxon>Mycolicibacterium</taxon>
    </lineage>
</organism>
<dbReference type="PANTHER" id="PTHR32125:SF4">
    <property type="entry name" value="2-C-METHYL-D-ERYTHRITOL 4-PHOSPHATE CYTIDYLYLTRANSFERASE, CHLOROPLASTIC"/>
    <property type="match status" value="1"/>
</dbReference>
<dbReference type="STRING" id="1791.GCA_001049355_02102"/>
<gene>
    <name evidence="3" type="primary">ispD_2</name>
    <name evidence="3" type="ORF">NCTC10437_03864</name>
</gene>
<accession>A0A448IWK8</accession>
<dbReference type="KEGG" id="mauu:NCTC10437_03864"/>
<dbReference type="Pfam" id="PF01128">
    <property type="entry name" value="IspD"/>
    <property type="match status" value="1"/>
</dbReference>
<reference evidence="3 4" key="1">
    <citation type="submission" date="2018-12" db="EMBL/GenBank/DDBJ databases">
        <authorList>
            <consortium name="Pathogen Informatics"/>
        </authorList>
    </citation>
    <scope>NUCLEOTIDE SEQUENCE [LARGE SCALE GENOMIC DNA]</scope>
    <source>
        <strain evidence="3 4">NCTC10437</strain>
    </source>
</reference>
<dbReference type="InterPro" id="IPR034683">
    <property type="entry name" value="IspD/TarI"/>
</dbReference>
<keyword evidence="4" id="KW-1185">Reference proteome</keyword>
<dbReference type="EMBL" id="LR134356">
    <property type="protein sequence ID" value="VEG56862.1"/>
    <property type="molecule type" value="Genomic_DNA"/>
</dbReference>
<keyword evidence="2 3" id="KW-0548">Nucleotidyltransferase</keyword>
<proteinExistence type="predicted"/>
<evidence type="ECO:0000256" key="2">
    <source>
        <dbReference type="ARBA" id="ARBA00022695"/>
    </source>
</evidence>
<dbReference type="GO" id="GO:0050518">
    <property type="term" value="F:2-C-methyl-D-erythritol 4-phosphate cytidylyltransferase activity"/>
    <property type="evidence" value="ECO:0007669"/>
    <property type="project" value="UniProtKB-EC"/>
</dbReference>
<keyword evidence="1 3" id="KW-0808">Transferase</keyword>
<dbReference type="AlphaFoldDB" id="A0A448IWK8"/>
<dbReference type="PANTHER" id="PTHR32125">
    <property type="entry name" value="2-C-METHYL-D-ERYTHRITOL 4-PHOSPHATE CYTIDYLYLTRANSFERASE, CHLOROPLASTIC"/>
    <property type="match status" value="1"/>
</dbReference>
<sequence>MTVTAILPVPESFARRREAVFAPVAGQSTLVRIVRTLASVGDVVVCTAGSLVDEVRNALAALELLPVRVVAADAPGERKHCIDAGLRALADGPRGHVLLHDLAWPLVAPATLERVAAELRAGAVAVLPICPVTDSIKAVDARGVVTATVDRAQLRTVQYPRGFDAALLAQVISGTAADACDEVEAVLSGDVPVTLVEGDNDAMSVELPADAGYLAAIIADRGDRPDR</sequence>
<dbReference type="Gene3D" id="3.90.550.10">
    <property type="entry name" value="Spore Coat Polysaccharide Biosynthesis Protein SpsA, Chain A"/>
    <property type="match status" value="1"/>
</dbReference>
<protein>
    <submittedName>
        <fullName evidence="3">4-diphosphocytidyl-2C-methyl-D-erythritol synthase</fullName>
        <ecNumber evidence="3">2.7.7.60</ecNumber>
    </submittedName>
</protein>
<evidence type="ECO:0000313" key="3">
    <source>
        <dbReference type="EMBL" id="VEG56862.1"/>
    </source>
</evidence>
<dbReference type="InterPro" id="IPR029044">
    <property type="entry name" value="Nucleotide-diphossugar_trans"/>
</dbReference>
<evidence type="ECO:0000313" key="4">
    <source>
        <dbReference type="Proteomes" id="UP000279306"/>
    </source>
</evidence>
<dbReference type="SUPFAM" id="SSF53448">
    <property type="entry name" value="Nucleotide-diphospho-sugar transferases"/>
    <property type="match status" value="1"/>
</dbReference>